<protein>
    <submittedName>
        <fullName evidence="2">Uncharacterized protein</fullName>
    </submittedName>
</protein>
<reference evidence="2 3" key="1">
    <citation type="submission" date="2024-05" db="EMBL/GenBank/DDBJ databases">
        <title>Genetic variation in Jamaican populations of the coffee berry borer (Hypothenemus hampei).</title>
        <authorList>
            <person name="Errbii M."/>
            <person name="Myrie A."/>
        </authorList>
    </citation>
    <scope>NUCLEOTIDE SEQUENCE [LARGE SCALE GENOMIC DNA]</scope>
    <source>
        <strain evidence="2">JA-Hopewell-2020-01-JO</strain>
        <tissue evidence="2">Whole body</tissue>
    </source>
</reference>
<dbReference type="AlphaFoldDB" id="A0ABD1EVW8"/>
<dbReference type="EMBL" id="JBDJPC010000005">
    <property type="protein sequence ID" value="KAL1502885.1"/>
    <property type="molecule type" value="Genomic_DNA"/>
</dbReference>
<comment type="caution">
    <text evidence="2">The sequence shown here is derived from an EMBL/GenBank/DDBJ whole genome shotgun (WGS) entry which is preliminary data.</text>
</comment>
<dbReference type="Proteomes" id="UP001566132">
    <property type="component" value="Unassembled WGS sequence"/>
</dbReference>
<evidence type="ECO:0000256" key="1">
    <source>
        <dbReference type="SAM" id="MobiDB-lite"/>
    </source>
</evidence>
<accession>A0ABD1EVW8</accession>
<evidence type="ECO:0000313" key="3">
    <source>
        <dbReference type="Proteomes" id="UP001566132"/>
    </source>
</evidence>
<gene>
    <name evidence="2" type="ORF">ABEB36_007963</name>
</gene>
<keyword evidence="3" id="KW-1185">Reference proteome</keyword>
<organism evidence="2 3">
    <name type="scientific">Hypothenemus hampei</name>
    <name type="common">Coffee berry borer</name>
    <dbReference type="NCBI Taxonomy" id="57062"/>
    <lineage>
        <taxon>Eukaryota</taxon>
        <taxon>Metazoa</taxon>
        <taxon>Ecdysozoa</taxon>
        <taxon>Arthropoda</taxon>
        <taxon>Hexapoda</taxon>
        <taxon>Insecta</taxon>
        <taxon>Pterygota</taxon>
        <taxon>Neoptera</taxon>
        <taxon>Endopterygota</taxon>
        <taxon>Coleoptera</taxon>
        <taxon>Polyphaga</taxon>
        <taxon>Cucujiformia</taxon>
        <taxon>Curculionidae</taxon>
        <taxon>Scolytinae</taxon>
        <taxon>Hypothenemus</taxon>
    </lineage>
</organism>
<sequence length="160" mass="18125">MQSETNAFYGMALPAICVLKRKLSKIAKKNNFQYCKPSITTFQKSIERRFVKFFDVNSTTFERCLDAEAGQKILNIFKTLISKHIGKDPKKSLPPTKIAKKEKSYFHYDSDSDSDNSSNDGAQHIKTNPSGSGVPLPKAELLMLHFFAEEDNDLEILNRS</sequence>
<evidence type="ECO:0000313" key="2">
    <source>
        <dbReference type="EMBL" id="KAL1502885.1"/>
    </source>
</evidence>
<proteinExistence type="predicted"/>
<name>A0ABD1EVW8_HYPHA</name>
<feature type="region of interest" description="Disordered" evidence="1">
    <location>
        <begin position="107"/>
        <end position="133"/>
    </location>
</feature>